<dbReference type="InterPro" id="IPR039317">
    <property type="entry name" value="TIC"/>
</dbReference>
<gene>
    <name evidence="2" type="ORF">CFP56_019037</name>
</gene>
<proteinExistence type="predicted"/>
<sequence length="167" mass="18717">MKKEKKKKRSRFRTGVDDDRDRTGVENGGDGTRVEDGSDCTGVSVGELERLGGLRGLEASELRDEREREIKPQVKEDEKVVKAIGKEETVNVESEKPKIVAVEEAESHKPVVAPKERNIDLQLDLEKTDRDSGTASVSGNNKSHFHHNVQKLQQQQSQHTHLEKIGN</sequence>
<dbReference type="PANTHER" id="PTHR34798:SF2">
    <property type="entry name" value="PROTEIN TIME FOR COFFEE"/>
    <property type="match status" value="1"/>
</dbReference>
<feature type="compositionally biased region" description="Basic and acidic residues" evidence="1">
    <location>
        <begin position="14"/>
        <end position="24"/>
    </location>
</feature>
<protein>
    <submittedName>
        <fullName evidence="2">Uncharacterized protein</fullName>
    </submittedName>
</protein>
<feature type="compositionally biased region" description="Polar residues" evidence="1">
    <location>
        <begin position="133"/>
        <end position="142"/>
    </location>
</feature>
<dbReference type="Proteomes" id="UP000237347">
    <property type="component" value="Unassembled WGS sequence"/>
</dbReference>
<keyword evidence="3" id="KW-1185">Reference proteome</keyword>
<dbReference type="EMBL" id="PKMF04000297">
    <property type="protein sequence ID" value="KAK7838843.1"/>
    <property type="molecule type" value="Genomic_DNA"/>
</dbReference>
<accession>A0AAW0KK53</accession>
<feature type="region of interest" description="Disordered" evidence="1">
    <location>
        <begin position="1"/>
        <end position="45"/>
    </location>
</feature>
<reference evidence="2 3" key="1">
    <citation type="journal article" date="2018" name="Sci. Data">
        <title>The draft genome sequence of cork oak.</title>
        <authorList>
            <person name="Ramos A.M."/>
            <person name="Usie A."/>
            <person name="Barbosa P."/>
            <person name="Barros P.M."/>
            <person name="Capote T."/>
            <person name="Chaves I."/>
            <person name="Simoes F."/>
            <person name="Abreu I."/>
            <person name="Carrasquinho I."/>
            <person name="Faro C."/>
            <person name="Guimaraes J.B."/>
            <person name="Mendonca D."/>
            <person name="Nobrega F."/>
            <person name="Rodrigues L."/>
            <person name="Saibo N.J.M."/>
            <person name="Varela M.C."/>
            <person name="Egas C."/>
            <person name="Matos J."/>
            <person name="Miguel C.M."/>
            <person name="Oliveira M.M."/>
            <person name="Ricardo C.P."/>
            <person name="Goncalves S."/>
        </authorList>
    </citation>
    <scope>NUCLEOTIDE SEQUENCE [LARGE SCALE GENOMIC DNA]</scope>
    <source>
        <strain evidence="3">cv. HL8</strain>
    </source>
</reference>
<dbReference type="AlphaFoldDB" id="A0AAW0KK53"/>
<feature type="compositionally biased region" description="Basic residues" evidence="1">
    <location>
        <begin position="1"/>
        <end position="12"/>
    </location>
</feature>
<dbReference type="GO" id="GO:0005634">
    <property type="term" value="C:nucleus"/>
    <property type="evidence" value="ECO:0007669"/>
    <property type="project" value="TreeGrafter"/>
</dbReference>
<dbReference type="GO" id="GO:0042752">
    <property type="term" value="P:regulation of circadian rhythm"/>
    <property type="evidence" value="ECO:0007669"/>
    <property type="project" value="InterPro"/>
</dbReference>
<comment type="caution">
    <text evidence="2">The sequence shown here is derived from an EMBL/GenBank/DDBJ whole genome shotgun (WGS) entry which is preliminary data.</text>
</comment>
<evidence type="ECO:0000313" key="2">
    <source>
        <dbReference type="EMBL" id="KAK7838843.1"/>
    </source>
</evidence>
<evidence type="ECO:0000256" key="1">
    <source>
        <dbReference type="SAM" id="MobiDB-lite"/>
    </source>
</evidence>
<name>A0AAW0KK53_QUESU</name>
<dbReference type="PANTHER" id="PTHR34798">
    <property type="entry name" value="PROTEIN TIME FOR COFFEE"/>
    <property type="match status" value="1"/>
</dbReference>
<evidence type="ECO:0000313" key="3">
    <source>
        <dbReference type="Proteomes" id="UP000237347"/>
    </source>
</evidence>
<feature type="compositionally biased region" description="Low complexity" evidence="1">
    <location>
        <begin position="150"/>
        <end position="159"/>
    </location>
</feature>
<feature type="region of interest" description="Disordered" evidence="1">
    <location>
        <begin position="126"/>
        <end position="167"/>
    </location>
</feature>
<organism evidence="2 3">
    <name type="scientific">Quercus suber</name>
    <name type="common">Cork oak</name>
    <dbReference type="NCBI Taxonomy" id="58331"/>
    <lineage>
        <taxon>Eukaryota</taxon>
        <taxon>Viridiplantae</taxon>
        <taxon>Streptophyta</taxon>
        <taxon>Embryophyta</taxon>
        <taxon>Tracheophyta</taxon>
        <taxon>Spermatophyta</taxon>
        <taxon>Magnoliopsida</taxon>
        <taxon>eudicotyledons</taxon>
        <taxon>Gunneridae</taxon>
        <taxon>Pentapetalae</taxon>
        <taxon>rosids</taxon>
        <taxon>fabids</taxon>
        <taxon>Fagales</taxon>
        <taxon>Fagaceae</taxon>
        <taxon>Quercus</taxon>
    </lineage>
</organism>